<feature type="transmembrane region" description="Helical" evidence="6">
    <location>
        <begin position="329"/>
        <end position="350"/>
    </location>
</feature>
<comment type="subcellular location">
    <subcellularLocation>
        <location evidence="1">Cell membrane</location>
        <topology evidence="1">Multi-pass membrane protein</topology>
    </subcellularLocation>
</comment>
<feature type="transmembrane region" description="Helical" evidence="6">
    <location>
        <begin position="45"/>
        <end position="66"/>
    </location>
</feature>
<dbReference type="InterPro" id="IPR036259">
    <property type="entry name" value="MFS_trans_sf"/>
</dbReference>
<dbReference type="Proteomes" id="UP000195766">
    <property type="component" value="Unassembled WGS sequence"/>
</dbReference>
<dbReference type="GO" id="GO:0022857">
    <property type="term" value="F:transmembrane transporter activity"/>
    <property type="evidence" value="ECO:0007669"/>
    <property type="project" value="InterPro"/>
</dbReference>
<proteinExistence type="predicted"/>
<keyword evidence="5 6" id="KW-0472">Membrane</keyword>
<evidence type="ECO:0000256" key="5">
    <source>
        <dbReference type="ARBA" id="ARBA00023136"/>
    </source>
</evidence>
<feature type="transmembrane region" description="Helical" evidence="6">
    <location>
        <begin position="298"/>
        <end position="317"/>
    </location>
</feature>
<evidence type="ECO:0000256" key="1">
    <source>
        <dbReference type="ARBA" id="ARBA00004651"/>
    </source>
</evidence>
<organism evidence="8 9">
    <name type="scientific">Brevundimonas diminuta 3F5N</name>
    <dbReference type="NCBI Taxonomy" id="1255603"/>
    <lineage>
        <taxon>Bacteria</taxon>
        <taxon>Pseudomonadati</taxon>
        <taxon>Pseudomonadota</taxon>
        <taxon>Alphaproteobacteria</taxon>
        <taxon>Caulobacterales</taxon>
        <taxon>Caulobacteraceae</taxon>
        <taxon>Brevundimonas</taxon>
    </lineage>
</organism>
<dbReference type="PROSITE" id="PS50850">
    <property type="entry name" value="MFS"/>
    <property type="match status" value="1"/>
</dbReference>
<evidence type="ECO:0000256" key="6">
    <source>
        <dbReference type="SAM" id="Phobius"/>
    </source>
</evidence>
<dbReference type="CDD" id="cd17324">
    <property type="entry name" value="MFS_NepI_like"/>
    <property type="match status" value="1"/>
</dbReference>
<dbReference type="OrthoDB" id="9812189at2"/>
<keyword evidence="3 6" id="KW-0812">Transmembrane</keyword>
<dbReference type="GO" id="GO:0005886">
    <property type="term" value="C:plasma membrane"/>
    <property type="evidence" value="ECO:0007669"/>
    <property type="project" value="UniProtKB-SubCell"/>
</dbReference>
<keyword evidence="4 6" id="KW-1133">Transmembrane helix</keyword>
<evidence type="ECO:0000256" key="3">
    <source>
        <dbReference type="ARBA" id="ARBA00022692"/>
    </source>
</evidence>
<reference evidence="8 9" key="1">
    <citation type="submission" date="2017-02" db="EMBL/GenBank/DDBJ databases">
        <authorList>
            <person name="Peterson S.W."/>
        </authorList>
    </citation>
    <scope>NUCLEOTIDE SEQUENCE [LARGE SCALE GENOMIC DNA]</scope>
    <source>
        <strain evidence="8 9">3F5N</strain>
    </source>
</reference>
<evidence type="ECO:0000313" key="8">
    <source>
        <dbReference type="EMBL" id="SJM49275.1"/>
    </source>
</evidence>
<feature type="transmembrane region" description="Helical" evidence="6">
    <location>
        <begin position="209"/>
        <end position="230"/>
    </location>
</feature>
<evidence type="ECO:0000259" key="7">
    <source>
        <dbReference type="PROSITE" id="PS50850"/>
    </source>
</evidence>
<name>A0A1R4F058_BREDI</name>
<evidence type="ECO:0000256" key="4">
    <source>
        <dbReference type="ARBA" id="ARBA00022989"/>
    </source>
</evidence>
<feature type="transmembrane region" description="Helical" evidence="6">
    <location>
        <begin position="12"/>
        <end position="33"/>
    </location>
</feature>
<dbReference type="Gene3D" id="1.20.1250.20">
    <property type="entry name" value="MFS general substrate transporter like domains"/>
    <property type="match status" value="1"/>
</dbReference>
<dbReference type="InterPro" id="IPR050189">
    <property type="entry name" value="MFS_Efflux_Transporters"/>
</dbReference>
<evidence type="ECO:0000256" key="2">
    <source>
        <dbReference type="ARBA" id="ARBA00022475"/>
    </source>
</evidence>
<feature type="domain" description="Major facilitator superfamily (MFS) profile" evidence="7">
    <location>
        <begin position="12"/>
        <end position="386"/>
    </location>
</feature>
<feature type="transmembrane region" description="Helical" evidence="6">
    <location>
        <begin position="164"/>
        <end position="183"/>
    </location>
</feature>
<dbReference type="EMBL" id="FUIE01000014">
    <property type="protein sequence ID" value="SJM49275.1"/>
    <property type="molecule type" value="Genomic_DNA"/>
</dbReference>
<feature type="transmembrane region" description="Helical" evidence="6">
    <location>
        <begin position="362"/>
        <end position="381"/>
    </location>
</feature>
<feature type="transmembrane region" description="Helical" evidence="6">
    <location>
        <begin position="78"/>
        <end position="97"/>
    </location>
</feature>
<evidence type="ECO:0000313" key="9">
    <source>
        <dbReference type="Proteomes" id="UP000195766"/>
    </source>
</evidence>
<dbReference type="InterPro" id="IPR011701">
    <property type="entry name" value="MFS"/>
</dbReference>
<dbReference type="PANTHER" id="PTHR43124:SF3">
    <property type="entry name" value="CHLORAMPHENICOL EFFLUX PUMP RV0191"/>
    <property type="match status" value="1"/>
</dbReference>
<accession>A0A1R4F058</accession>
<feature type="transmembrane region" description="Helical" evidence="6">
    <location>
        <begin position="275"/>
        <end position="292"/>
    </location>
</feature>
<dbReference type="InterPro" id="IPR020846">
    <property type="entry name" value="MFS_dom"/>
</dbReference>
<feature type="transmembrane region" description="Helical" evidence="6">
    <location>
        <begin position="103"/>
        <end position="123"/>
    </location>
</feature>
<dbReference type="PANTHER" id="PTHR43124">
    <property type="entry name" value="PURINE EFFLUX PUMP PBUE"/>
    <property type="match status" value="1"/>
</dbReference>
<keyword evidence="2" id="KW-1003">Cell membrane</keyword>
<feature type="transmembrane region" description="Helical" evidence="6">
    <location>
        <begin position="135"/>
        <end position="158"/>
    </location>
</feature>
<dbReference type="SUPFAM" id="SSF103473">
    <property type="entry name" value="MFS general substrate transporter"/>
    <property type="match status" value="1"/>
</dbReference>
<gene>
    <name evidence="8" type="ORF">FM111_01755</name>
</gene>
<dbReference type="AlphaFoldDB" id="A0A1R4F058"/>
<dbReference type="RefSeq" id="WP_087139024.1">
    <property type="nucleotide sequence ID" value="NZ_FUIE01000014.1"/>
</dbReference>
<protein>
    <submittedName>
        <fullName evidence="8">Transcription regulatory protein opdE</fullName>
    </submittedName>
</protein>
<feature type="transmembrane region" description="Helical" evidence="6">
    <location>
        <begin position="242"/>
        <end position="263"/>
    </location>
</feature>
<sequence>MRIETDAPRWVPVVAIGLSTFAVVTTEMLPVGLMTPMAASLGSSIGVASLAISLPALLAGVFAPVVLVASGGVDRRRILSGLLGLLAIANLACALAPSMGWLLAARILVGFCMGGVWAIAGGLAPRLVPPQSQGLATAVIFGGVAAASVLGVPIGVIIADITDWRTAFGAMAVFSGLVLLLNLQTLPSLPVTQTVRPQQFLSLLTRRPIWLGLTITLLLVAGHFMAYTFVRPLLQDLSGAPAQWIGPLLFAYGAAGVAGNFVAGAMASRRVCGTLILISAVLAATLFAFHTLEGTASGGALVLVLWGLAYGGVSVGLQTWMMRAAPDAIEVATSLFVAAFNIAIALGSFAGGQVVDRLDLQANILLAACLTLMALGLALVARSSLARTPR</sequence>
<dbReference type="Pfam" id="PF07690">
    <property type="entry name" value="MFS_1"/>
    <property type="match status" value="1"/>
</dbReference>